<proteinExistence type="predicted"/>
<feature type="compositionally biased region" description="Basic residues" evidence="1">
    <location>
        <begin position="31"/>
        <end position="44"/>
    </location>
</feature>
<keyword evidence="3" id="KW-1185">Reference proteome</keyword>
<gene>
    <name evidence="2" type="ORF">J3R73_002858</name>
</gene>
<evidence type="ECO:0000256" key="1">
    <source>
        <dbReference type="SAM" id="MobiDB-lite"/>
    </source>
</evidence>
<evidence type="ECO:0000313" key="2">
    <source>
        <dbReference type="EMBL" id="MDQ0393066.1"/>
    </source>
</evidence>
<comment type="caution">
    <text evidence="2">The sequence shown here is derived from an EMBL/GenBank/DDBJ whole genome shotgun (WGS) entry which is preliminary data.</text>
</comment>
<accession>A0ABU0FEW7</accession>
<name>A0ABU0FEW7_9HYPH</name>
<dbReference type="EMBL" id="JAUSVK010000001">
    <property type="protein sequence ID" value="MDQ0393066.1"/>
    <property type="molecule type" value="Genomic_DNA"/>
</dbReference>
<reference evidence="2 3" key="1">
    <citation type="submission" date="2023-07" db="EMBL/GenBank/DDBJ databases">
        <title>Genomic Encyclopedia of Type Strains, Phase IV (KMG-IV): sequencing the most valuable type-strain genomes for metagenomic binning, comparative biology and taxonomic classification.</title>
        <authorList>
            <person name="Goeker M."/>
        </authorList>
    </citation>
    <scope>NUCLEOTIDE SEQUENCE [LARGE SCALE GENOMIC DNA]</scope>
    <source>
        <strain evidence="2 3">DSM 5896</strain>
    </source>
</reference>
<organism evidence="2 3">
    <name type="scientific">Labrys monachus</name>
    <dbReference type="NCBI Taxonomy" id="217067"/>
    <lineage>
        <taxon>Bacteria</taxon>
        <taxon>Pseudomonadati</taxon>
        <taxon>Pseudomonadota</taxon>
        <taxon>Alphaproteobacteria</taxon>
        <taxon>Hyphomicrobiales</taxon>
        <taxon>Xanthobacteraceae</taxon>
        <taxon>Labrys</taxon>
    </lineage>
</organism>
<feature type="region of interest" description="Disordered" evidence="1">
    <location>
        <begin position="20"/>
        <end position="44"/>
    </location>
</feature>
<protein>
    <submittedName>
        <fullName evidence="2">Uncharacterized protein</fullName>
    </submittedName>
</protein>
<dbReference type="Proteomes" id="UP001237448">
    <property type="component" value="Unassembled WGS sequence"/>
</dbReference>
<dbReference type="RefSeq" id="WP_307427843.1">
    <property type="nucleotide sequence ID" value="NZ_JAUSVK010000001.1"/>
</dbReference>
<sequence>MVILSKFAFDMLRATTSISALPNLPPQPCRRPTKPPRPKSPKLRRKFASWDVNRLAEALIGQES</sequence>
<evidence type="ECO:0000313" key="3">
    <source>
        <dbReference type="Proteomes" id="UP001237448"/>
    </source>
</evidence>